<name>A0A316VTH5_9BASI</name>
<dbReference type="AlphaFoldDB" id="A0A316VTH5"/>
<reference evidence="1 2" key="1">
    <citation type="journal article" date="2018" name="Mol. Biol. Evol.">
        <title>Broad Genomic Sampling Reveals a Smut Pathogenic Ancestry of the Fungal Clade Ustilaginomycotina.</title>
        <authorList>
            <person name="Kijpornyongpan T."/>
            <person name="Mondo S.J."/>
            <person name="Barry K."/>
            <person name="Sandor L."/>
            <person name="Lee J."/>
            <person name="Lipzen A."/>
            <person name="Pangilinan J."/>
            <person name="LaButti K."/>
            <person name="Hainaut M."/>
            <person name="Henrissat B."/>
            <person name="Grigoriev I.V."/>
            <person name="Spatafora J.W."/>
            <person name="Aime M.C."/>
        </authorList>
    </citation>
    <scope>NUCLEOTIDE SEQUENCE [LARGE SCALE GENOMIC DNA]</scope>
    <source>
        <strain evidence="1 2">MCA 4658</strain>
    </source>
</reference>
<dbReference type="GeneID" id="37033011"/>
<organism evidence="1 2">
    <name type="scientific">Ceraceosorus guamensis</name>
    <dbReference type="NCBI Taxonomy" id="1522189"/>
    <lineage>
        <taxon>Eukaryota</taxon>
        <taxon>Fungi</taxon>
        <taxon>Dikarya</taxon>
        <taxon>Basidiomycota</taxon>
        <taxon>Ustilaginomycotina</taxon>
        <taxon>Exobasidiomycetes</taxon>
        <taxon>Ceraceosorales</taxon>
        <taxon>Ceraceosoraceae</taxon>
        <taxon>Ceraceosorus</taxon>
    </lineage>
</organism>
<accession>A0A316VTH5</accession>
<sequence>MNEDLASASASAGKSAAHETDWRSILEEFEDEVYKYLHRYIDDLESMMHHCIFTLPRPARSRDPQHRSVIEETLIDQSKKQKAWSKNHNWRTLLLRGCQIDDPELKATLIEVQKLILNAQNDLREKQLHLPHGRGHGQRARANVKDAQDEQDMLLPVERECFKQVANRFARYLREAHAEELKPLVPSRSSAS</sequence>
<dbReference type="InParanoid" id="A0A316VTH5"/>
<dbReference type="RefSeq" id="XP_025367498.1">
    <property type="nucleotide sequence ID" value="XM_025511141.1"/>
</dbReference>
<dbReference type="Proteomes" id="UP000245783">
    <property type="component" value="Unassembled WGS sequence"/>
</dbReference>
<evidence type="ECO:0000313" key="2">
    <source>
        <dbReference type="Proteomes" id="UP000245783"/>
    </source>
</evidence>
<protein>
    <submittedName>
        <fullName evidence="1">Uncharacterized protein</fullName>
    </submittedName>
</protein>
<proteinExistence type="predicted"/>
<evidence type="ECO:0000313" key="1">
    <source>
        <dbReference type="EMBL" id="PWN40338.1"/>
    </source>
</evidence>
<gene>
    <name evidence="1" type="ORF">IE81DRAFT_233060</name>
</gene>
<keyword evidence="2" id="KW-1185">Reference proteome</keyword>
<dbReference type="EMBL" id="KZ819421">
    <property type="protein sequence ID" value="PWN40338.1"/>
    <property type="molecule type" value="Genomic_DNA"/>
</dbReference>